<evidence type="ECO:0000256" key="1">
    <source>
        <dbReference type="SAM" id="Phobius"/>
    </source>
</evidence>
<dbReference type="AlphaFoldDB" id="A0A833USW5"/>
<name>A0A833USW5_ACIBZ</name>
<dbReference type="EMBL" id="WNDP01000016">
    <property type="protein sequence ID" value="KAF1026899.1"/>
    <property type="molecule type" value="Genomic_DNA"/>
</dbReference>
<keyword evidence="1" id="KW-0472">Membrane</keyword>
<accession>A0A833USW5</accession>
<dbReference type="Proteomes" id="UP000490535">
    <property type="component" value="Unassembled WGS sequence"/>
</dbReference>
<organism evidence="2 3">
    <name type="scientific">Acinetobacter bereziniae</name>
    <name type="common">Acinetobacter genomosp. 10</name>
    <dbReference type="NCBI Taxonomy" id="106648"/>
    <lineage>
        <taxon>Bacteria</taxon>
        <taxon>Pseudomonadati</taxon>
        <taxon>Pseudomonadota</taxon>
        <taxon>Gammaproteobacteria</taxon>
        <taxon>Moraxellales</taxon>
        <taxon>Moraxellaceae</taxon>
        <taxon>Acinetobacter</taxon>
    </lineage>
</organism>
<evidence type="ECO:0000313" key="2">
    <source>
        <dbReference type="EMBL" id="KAF1026899.1"/>
    </source>
</evidence>
<reference evidence="3" key="1">
    <citation type="journal article" date="2020" name="MBio">
        <title>Horizontal gene transfer to a defensive symbiont with a reduced genome amongst a multipartite beetle microbiome.</title>
        <authorList>
            <person name="Waterworth S.C."/>
            <person name="Florez L.V."/>
            <person name="Rees E.R."/>
            <person name="Hertweck C."/>
            <person name="Kaltenpoth M."/>
            <person name="Kwan J.C."/>
        </authorList>
    </citation>
    <scope>NUCLEOTIDE SEQUENCE [LARGE SCALE GENOMIC DNA]</scope>
</reference>
<feature type="transmembrane region" description="Helical" evidence="1">
    <location>
        <begin position="6"/>
        <end position="29"/>
    </location>
</feature>
<comment type="caution">
    <text evidence="2">The sequence shown here is derived from an EMBL/GenBank/DDBJ whole genome shotgun (WGS) entry which is preliminary data.</text>
</comment>
<protein>
    <submittedName>
        <fullName evidence="2">Uncharacterized protein</fullName>
    </submittedName>
</protein>
<keyword evidence="1" id="KW-1133">Transmembrane helix</keyword>
<proteinExistence type="predicted"/>
<sequence>MLQINLGHVAVFIFIILPFAFVIGAIFTMSIAHVSALKKQADCLKEKSIEEKNNAPIY</sequence>
<evidence type="ECO:0000313" key="3">
    <source>
        <dbReference type="Proteomes" id="UP000490535"/>
    </source>
</evidence>
<gene>
    <name evidence="2" type="ORF">GAK29_00983</name>
</gene>
<keyword evidence="1" id="KW-0812">Transmembrane</keyword>